<evidence type="ECO:0000256" key="2">
    <source>
        <dbReference type="SAM" id="Phobius"/>
    </source>
</evidence>
<evidence type="ECO:0000259" key="3">
    <source>
        <dbReference type="Pfam" id="PF00535"/>
    </source>
</evidence>
<keyword evidence="2" id="KW-0812">Transmembrane</keyword>
<accession>A0A939PE83</accession>
<name>A0A939PE83_9ACTN</name>
<feature type="transmembrane region" description="Helical" evidence="2">
    <location>
        <begin position="349"/>
        <end position="373"/>
    </location>
</feature>
<organism evidence="4 5">
    <name type="scientific">Actinomadura barringtoniae</name>
    <dbReference type="NCBI Taxonomy" id="1427535"/>
    <lineage>
        <taxon>Bacteria</taxon>
        <taxon>Bacillati</taxon>
        <taxon>Actinomycetota</taxon>
        <taxon>Actinomycetes</taxon>
        <taxon>Streptosporangiales</taxon>
        <taxon>Thermomonosporaceae</taxon>
        <taxon>Actinomadura</taxon>
    </lineage>
</organism>
<keyword evidence="2" id="KW-0472">Membrane</keyword>
<reference evidence="4" key="1">
    <citation type="submission" date="2021-03" db="EMBL/GenBank/DDBJ databases">
        <authorList>
            <person name="Kanchanasin P."/>
            <person name="Saeng-In P."/>
            <person name="Phongsopitanun W."/>
            <person name="Yuki M."/>
            <person name="Kudo T."/>
            <person name="Ohkuma M."/>
            <person name="Tanasupawat S."/>
        </authorList>
    </citation>
    <scope>NUCLEOTIDE SEQUENCE</scope>
    <source>
        <strain evidence="4">GKU 128</strain>
    </source>
</reference>
<dbReference type="CDD" id="cd06423">
    <property type="entry name" value="CESA_like"/>
    <property type="match status" value="1"/>
</dbReference>
<evidence type="ECO:0000313" key="4">
    <source>
        <dbReference type="EMBL" id="MBO2450617.1"/>
    </source>
</evidence>
<dbReference type="EMBL" id="JAGEOJ010000011">
    <property type="protein sequence ID" value="MBO2450617.1"/>
    <property type="molecule type" value="Genomic_DNA"/>
</dbReference>
<dbReference type="RefSeq" id="WP_208258513.1">
    <property type="nucleotide sequence ID" value="NZ_JAGEOJ010000011.1"/>
</dbReference>
<feature type="region of interest" description="Disordered" evidence="1">
    <location>
        <begin position="1"/>
        <end position="56"/>
    </location>
</feature>
<dbReference type="Pfam" id="PF00535">
    <property type="entry name" value="Glycos_transf_2"/>
    <property type="match status" value="1"/>
</dbReference>
<dbReference type="SUPFAM" id="SSF53448">
    <property type="entry name" value="Nucleotide-diphospho-sugar transferases"/>
    <property type="match status" value="1"/>
</dbReference>
<gene>
    <name evidence="4" type="ORF">J4573_26175</name>
</gene>
<dbReference type="Proteomes" id="UP000669179">
    <property type="component" value="Unassembled WGS sequence"/>
</dbReference>
<dbReference type="Gene3D" id="3.90.550.10">
    <property type="entry name" value="Spore Coat Polysaccharide Biosynthesis Protein SpsA, Chain A"/>
    <property type="match status" value="1"/>
</dbReference>
<dbReference type="InterPro" id="IPR001173">
    <property type="entry name" value="Glyco_trans_2-like"/>
</dbReference>
<comment type="caution">
    <text evidence="4">The sequence shown here is derived from an EMBL/GenBank/DDBJ whole genome shotgun (WGS) entry which is preliminary data.</text>
</comment>
<sequence>MTTLTPPTIPAPPTTPPEPSTATPSRAGSTLPTGASTQTGKSAPASASTRTGSVMRSDMATRVAALVPSGVSPRTGPVAQSDTMHVASLAPTGGETLTATPDVPHPSSQGPTLTFIVPAHNEEEGLPATLESLLRQTVTAEEIIVVDDGSTDRTGEVARAYGVTVLRPERNLGSKARAQNHALPHCRTDLVLAVDADTVLAPDYVERIKPVFADPQVVVAAGNVQTRFTRTVWERGRSIEYLFGFHFQRPIQAGARSPVVCSGCCSAFRLDALRELGGFPERTIVEDMDATWSWQIAGLKAMYVSDAVAWAADPETLLYLRKQVWRWMAGFFQNVRLHICPMARRKPMLAVWVALAVMEILLAPLWWASPILLTFVWHVSPVHAIAAWLGSELVLITPPLLYAVRRRHLSVLKVLGNVPCIYPTRAVNTYYAWKALVIELILVPLRLASSLTVYEKGRG</sequence>
<feature type="compositionally biased region" description="Pro residues" evidence="1">
    <location>
        <begin position="7"/>
        <end position="19"/>
    </location>
</feature>
<feature type="domain" description="Glycosyltransferase 2-like" evidence="3">
    <location>
        <begin position="115"/>
        <end position="276"/>
    </location>
</feature>
<dbReference type="PANTHER" id="PTHR43630">
    <property type="entry name" value="POLY-BETA-1,6-N-ACETYL-D-GLUCOSAMINE SYNTHASE"/>
    <property type="match status" value="1"/>
</dbReference>
<dbReference type="AlphaFoldDB" id="A0A939PE83"/>
<dbReference type="InterPro" id="IPR029044">
    <property type="entry name" value="Nucleotide-diphossugar_trans"/>
</dbReference>
<keyword evidence="5" id="KW-1185">Reference proteome</keyword>
<evidence type="ECO:0000313" key="5">
    <source>
        <dbReference type="Proteomes" id="UP000669179"/>
    </source>
</evidence>
<evidence type="ECO:0000256" key="1">
    <source>
        <dbReference type="SAM" id="MobiDB-lite"/>
    </source>
</evidence>
<dbReference type="PANTHER" id="PTHR43630:SF2">
    <property type="entry name" value="GLYCOSYLTRANSFERASE"/>
    <property type="match status" value="1"/>
</dbReference>
<keyword evidence="2" id="KW-1133">Transmembrane helix</keyword>
<proteinExistence type="predicted"/>
<feature type="compositionally biased region" description="Polar residues" evidence="1">
    <location>
        <begin position="26"/>
        <end position="54"/>
    </location>
</feature>
<protein>
    <submittedName>
        <fullName evidence="4">Glycosyltransferase</fullName>
    </submittedName>
</protein>
<feature type="transmembrane region" description="Helical" evidence="2">
    <location>
        <begin position="385"/>
        <end position="404"/>
    </location>
</feature>